<organism evidence="2 3">
    <name type="scientific">Aspergillus granulosus</name>
    <dbReference type="NCBI Taxonomy" id="176169"/>
    <lineage>
        <taxon>Eukaryota</taxon>
        <taxon>Fungi</taxon>
        <taxon>Dikarya</taxon>
        <taxon>Ascomycota</taxon>
        <taxon>Pezizomycotina</taxon>
        <taxon>Eurotiomycetes</taxon>
        <taxon>Eurotiomycetidae</taxon>
        <taxon>Eurotiales</taxon>
        <taxon>Aspergillaceae</taxon>
        <taxon>Aspergillus</taxon>
        <taxon>Aspergillus subgen. Nidulantes</taxon>
    </lineage>
</organism>
<comment type="caution">
    <text evidence="2">The sequence shown here is derived from an EMBL/GenBank/DDBJ whole genome shotgun (WGS) entry which is preliminary data.</text>
</comment>
<feature type="compositionally biased region" description="Polar residues" evidence="1">
    <location>
        <begin position="273"/>
        <end position="291"/>
    </location>
</feature>
<name>A0ABR4HA85_9EURO</name>
<proteinExistence type="predicted"/>
<feature type="region of interest" description="Disordered" evidence="1">
    <location>
        <begin position="228"/>
        <end position="324"/>
    </location>
</feature>
<accession>A0ABR4HA85</accession>
<evidence type="ECO:0000313" key="2">
    <source>
        <dbReference type="EMBL" id="KAL2812365.1"/>
    </source>
</evidence>
<dbReference type="Proteomes" id="UP001610334">
    <property type="component" value="Unassembled WGS sequence"/>
</dbReference>
<sequence>MSSDDEDCFEEFDDDEIFWVEESDPTAADDLAAAATHDPILPDDPSLETTDFFSDWEELSDDYYDEDPTAVRRLRAMGVLPITEAAPLDSFPSKRRKVSDNLITDTASFQGVAWRHPADETDVVEIYAPGEGEKVSLLKNWREIFRNAKPAIGRLRCRKPAPNVAGVAPTEEGEPGLEVPPLVEDISDVEVIDADAQSAKPLYSTPFHAQVVVNSPSDLSVHSQKFGLAKPPRDEAKHPLQPITEENQLPTHNETKEPVTAPPRRGQKRKASESVSEQPDTSQNTTAADTQPKSKRLMSSKPSQTTKPPPAPSAPARRSARNKK</sequence>
<reference evidence="2 3" key="1">
    <citation type="submission" date="2024-07" db="EMBL/GenBank/DDBJ databases">
        <title>Section-level genome sequencing and comparative genomics of Aspergillus sections Usti and Cavernicolus.</title>
        <authorList>
            <consortium name="Lawrence Berkeley National Laboratory"/>
            <person name="Nybo J.L."/>
            <person name="Vesth T.C."/>
            <person name="Theobald S."/>
            <person name="Frisvad J.C."/>
            <person name="Larsen T.O."/>
            <person name="Kjaerboelling I."/>
            <person name="Rothschild-Mancinelli K."/>
            <person name="Lyhne E.K."/>
            <person name="Kogle M.E."/>
            <person name="Barry K."/>
            <person name="Clum A."/>
            <person name="Na H."/>
            <person name="Ledsgaard L."/>
            <person name="Lin J."/>
            <person name="Lipzen A."/>
            <person name="Kuo A."/>
            <person name="Riley R."/>
            <person name="Mondo S."/>
            <person name="Labutti K."/>
            <person name="Haridas S."/>
            <person name="Pangalinan J."/>
            <person name="Salamov A.A."/>
            <person name="Simmons B.A."/>
            <person name="Magnuson J.K."/>
            <person name="Chen J."/>
            <person name="Drula E."/>
            <person name="Henrissat B."/>
            <person name="Wiebenga A."/>
            <person name="Lubbers R.J."/>
            <person name="Gomes A.C."/>
            <person name="Makela M.R."/>
            <person name="Stajich J."/>
            <person name="Grigoriev I.V."/>
            <person name="Mortensen U.H."/>
            <person name="De Vries R.P."/>
            <person name="Baker S.E."/>
            <person name="Andersen M.R."/>
        </authorList>
    </citation>
    <scope>NUCLEOTIDE SEQUENCE [LARGE SCALE GENOMIC DNA]</scope>
    <source>
        <strain evidence="2 3">CBS 588.65</strain>
    </source>
</reference>
<dbReference type="EMBL" id="JBFXLT010000048">
    <property type="protein sequence ID" value="KAL2812365.1"/>
    <property type="molecule type" value="Genomic_DNA"/>
</dbReference>
<keyword evidence="3" id="KW-1185">Reference proteome</keyword>
<evidence type="ECO:0000313" key="3">
    <source>
        <dbReference type="Proteomes" id="UP001610334"/>
    </source>
</evidence>
<protein>
    <submittedName>
        <fullName evidence="2">Uncharacterized protein</fullName>
    </submittedName>
</protein>
<evidence type="ECO:0000256" key="1">
    <source>
        <dbReference type="SAM" id="MobiDB-lite"/>
    </source>
</evidence>
<gene>
    <name evidence="2" type="ORF">BJX63DRAFT_432630</name>
</gene>